<sequence>MFDLVKKMLFIFLITTCSLNAAIKEVSKNEITQMEQLELFKRAQIKIVKAFDIGSLYILSINVQGNNDEIYLTKDKKLILSGDVIDVNNGMKISAPVDLTKAKGKEAFVYGNGKEEYYLFTDPECPYCKKLESYLPQIKDKVKIRVFYFPLESHENAKDLSLYIMSQKTLNAKIDAMFDASENLDKVKNAKYTQAQLAKLEKQLEEQIQLGISLNVQGTPTIFDKNGNNIIWVNLLEKFGIEVK</sequence>
<evidence type="ECO:0000256" key="1">
    <source>
        <dbReference type="SAM" id="SignalP"/>
    </source>
</evidence>
<dbReference type="OrthoDB" id="9800545at2"/>
<dbReference type="InterPro" id="IPR051470">
    <property type="entry name" value="Thiol:disulfide_interchange"/>
</dbReference>
<gene>
    <name evidence="3" type="ORF">AELL_1650</name>
    <name evidence="4" type="ORF">CP962_10890</name>
</gene>
<feature type="domain" description="Thioredoxin-like fold" evidence="2">
    <location>
        <begin position="111"/>
        <end position="229"/>
    </location>
</feature>
<organism evidence="4 6">
    <name type="scientific">Arcobacter ellisii</name>
    <dbReference type="NCBI Taxonomy" id="913109"/>
    <lineage>
        <taxon>Bacteria</taxon>
        <taxon>Pseudomonadati</taxon>
        <taxon>Campylobacterota</taxon>
        <taxon>Epsilonproteobacteria</taxon>
        <taxon>Campylobacterales</taxon>
        <taxon>Arcobacteraceae</taxon>
        <taxon>Arcobacter</taxon>
    </lineage>
</organism>
<feature type="signal peptide" evidence="1">
    <location>
        <begin position="1"/>
        <end position="21"/>
    </location>
</feature>
<evidence type="ECO:0000313" key="5">
    <source>
        <dbReference type="Proteomes" id="UP000262582"/>
    </source>
</evidence>
<dbReference type="InterPro" id="IPR012336">
    <property type="entry name" value="Thioredoxin-like_fold"/>
</dbReference>
<keyword evidence="5" id="KW-1185">Reference proteome</keyword>
<dbReference type="InterPro" id="IPR033954">
    <property type="entry name" value="DiS-bond_Isoase_DsbC/G"/>
</dbReference>
<dbReference type="SUPFAM" id="SSF52833">
    <property type="entry name" value="Thioredoxin-like"/>
    <property type="match status" value="1"/>
</dbReference>
<dbReference type="EMBL" id="CP032097">
    <property type="protein sequence ID" value="AXX95303.1"/>
    <property type="molecule type" value="Genomic_DNA"/>
</dbReference>
<reference evidence="3 5" key="2">
    <citation type="submission" date="2018-08" db="EMBL/GenBank/DDBJ databases">
        <title>Complete genome of the Arcobacter ellisii type strain LMG 26155.</title>
        <authorList>
            <person name="Miller W.G."/>
            <person name="Yee E."/>
            <person name="Bono J.L."/>
        </authorList>
    </citation>
    <scope>NUCLEOTIDE SEQUENCE [LARGE SCALE GENOMIC DNA]</scope>
    <source>
        <strain evidence="3 5">LMG 26155</strain>
    </source>
</reference>
<dbReference type="AlphaFoldDB" id="A0A347U8X5"/>
<dbReference type="InterPro" id="IPR036249">
    <property type="entry name" value="Thioredoxin-like_sf"/>
</dbReference>
<dbReference type="KEGG" id="aell:AELL_1650"/>
<dbReference type="Gene3D" id="3.40.30.10">
    <property type="entry name" value="Glutaredoxin"/>
    <property type="match status" value="1"/>
</dbReference>
<dbReference type="Pfam" id="PF13098">
    <property type="entry name" value="Thioredoxin_2"/>
    <property type="match status" value="1"/>
</dbReference>
<dbReference type="Proteomes" id="UP000290588">
    <property type="component" value="Unassembled WGS sequence"/>
</dbReference>
<name>A0A347U8X5_9BACT</name>
<evidence type="ECO:0000259" key="2">
    <source>
        <dbReference type="Pfam" id="PF13098"/>
    </source>
</evidence>
<dbReference type="PANTHER" id="PTHR35272:SF3">
    <property type="entry name" value="THIOL:DISULFIDE INTERCHANGE PROTEIN DSBC"/>
    <property type="match status" value="1"/>
</dbReference>
<dbReference type="PANTHER" id="PTHR35272">
    <property type="entry name" value="THIOL:DISULFIDE INTERCHANGE PROTEIN DSBC-RELATED"/>
    <property type="match status" value="1"/>
</dbReference>
<dbReference type="CDD" id="cd03020">
    <property type="entry name" value="DsbA_DsbC_DsbG"/>
    <property type="match status" value="1"/>
</dbReference>
<dbReference type="EMBL" id="NXIG01000011">
    <property type="protein sequence ID" value="RXI29567.1"/>
    <property type="molecule type" value="Genomic_DNA"/>
</dbReference>
<dbReference type="Proteomes" id="UP000262582">
    <property type="component" value="Chromosome"/>
</dbReference>
<evidence type="ECO:0000313" key="6">
    <source>
        <dbReference type="Proteomes" id="UP000290588"/>
    </source>
</evidence>
<evidence type="ECO:0000313" key="3">
    <source>
        <dbReference type="EMBL" id="AXX95303.1"/>
    </source>
</evidence>
<evidence type="ECO:0000313" key="4">
    <source>
        <dbReference type="EMBL" id="RXI29567.1"/>
    </source>
</evidence>
<keyword evidence="1" id="KW-0732">Signal</keyword>
<accession>A0A347U8X5</accession>
<protein>
    <submittedName>
        <fullName evidence="4">Thiol:disulfide interchange protein</fullName>
    </submittedName>
</protein>
<proteinExistence type="predicted"/>
<reference evidence="4 6" key="1">
    <citation type="submission" date="2017-09" db="EMBL/GenBank/DDBJ databases">
        <title>Genomics of the genus Arcobacter.</title>
        <authorList>
            <person name="Perez-Cataluna A."/>
            <person name="Figueras M.J."/>
            <person name="Salas-Masso N."/>
        </authorList>
    </citation>
    <scope>NUCLEOTIDE SEQUENCE [LARGE SCALE GENOMIC DNA]</scope>
    <source>
        <strain evidence="4 6">CECT 7837</strain>
    </source>
</reference>
<dbReference type="RefSeq" id="WP_118917479.1">
    <property type="nucleotide sequence ID" value="NZ_CP032097.1"/>
</dbReference>
<feature type="chain" id="PRO_5044584779" evidence="1">
    <location>
        <begin position="22"/>
        <end position="244"/>
    </location>
</feature>